<dbReference type="GO" id="GO:0004067">
    <property type="term" value="F:asparaginase activity"/>
    <property type="evidence" value="ECO:0007669"/>
    <property type="project" value="UniProtKB-UniRule"/>
</dbReference>
<dbReference type="SUPFAM" id="SSF53774">
    <property type="entry name" value="Glutaminase/Asparaginase"/>
    <property type="match status" value="1"/>
</dbReference>
<dbReference type="Pfam" id="PF17763">
    <property type="entry name" value="Asparaginase_C"/>
    <property type="match status" value="1"/>
</dbReference>
<dbReference type="PIRSF" id="PIRSF500176">
    <property type="entry name" value="L_ASNase"/>
    <property type="match status" value="1"/>
</dbReference>
<reference evidence="2 3" key="1">
    <citation type="submission" date="2018-06" db="EMBL/GenBank/DDBJ databases">
        <authorList>
            <consortium name="Pathogen Informatics"/>
            <person name="Doyle S."/>
        </authorList>
    </citation>
    <scope>NUCLEOTIDE SEQUENCE [LARGE SCALE GENOMIC DNA]</scope>
    <source>
        <strain evidence="2 3">NCTC8105</strain>
    </source>
</reference>
<dbReference type="InterPro" id="IPR006034">
    <property type="entry name" value="Asparaginase/glutaminase-like"/>
</dbReference>
<organism evidence="2 3">
    <name type="scientific">Hafnia alvei</name>
    <dbReference type="NCBI Taxonomy" id="569"/>
    <lineage>
        <taxon>Bacteria</taxon>
        <taxon>Pseudomonadati</taxon>
        <taxon>Pseudomonadota</taxon>
        <taxon>Gammaproteobacteria</taxon>
        <taxon>Enterobacterales</taxon>
        <taxon>Hafniaceae</taxon>
        <taxon>Hafnia</taxon>
    </lineage>
</organism>
<proteinExistence type="predicted"/>
<gene>
    <name evidence="2" type="primary">ansB_2</name>
    <name evidence="2" type="ORF">NCTC8105_01802</name>
</gene>
<protein>
    <submittedName>
        <fullName evidence="2">L-asparaginase 2</fullName>
        <ecNumber evidence="2">3.5.1.1</ecNumber>
    </submittedName>
</protein>
<dbReference type="EMBL" id="UGHP01000001">
    <property type="protein sequence ID" value="STQ79707.1"/>
    <property type="molecule type" value="Genomic_DNA"/>
</dbReference>
<dbReference type="Proteomes" id="UP000254821">
    <property type="component" value="Unassembled WGS sequence"/>
</dbReference>
<evidence type="ECO:0000259" key="1">
    <source>
        <dbReference type="Pfam" id="PF17763"/>
    </source>
</evidence>
<dbReference type="InterPro" id="IPR036152">
    <property type="entry name" value="Asp/glu_Ase-like_sf"/>
</dbReference>
<dbReference type="InterPro" id="IPR040919">
    <property type="entry name" value="Asparaginase_C"/>
</dbReference>
<feature type="domain" description="Asparaginase/glutaminase C-terminal" evidence="1">
    <location>
        <begin position="2"/>
        <end position="83"/>
    </location>
</feature>
<accession>A0A377PH73</accession>
<sequence>MRGVGNGNLYKSIFDTLATAAHNGVAVVRSSRVPSGSTTEDAEIDDVKYGFVASGTLNPQKARVLLQLALTQTKDPKQIQQMFNQY</sequence>
<evidence type="ECO:0000313" key="3">
    <source>
        <dbReference type="Proteomes" id="UP000254821"/>
    </source>
</evidence>
<name>A0A377PH73_HAFAL</name>
<dbReference type="PROSITE" id="PS51732">
    <property type="entry name" value="ASN_GLN_ASE_3"/>
    <property type="match status" value="1"/>
</dbReference>
<keyword evidence="2" id="KW-0378">Hydrolase</keyword>
<dbReference type="Gene3D" id="3.40.50.40">
    <property type="match status" value="1"/>
</dbReference>
<dbReference type="EC" id="3.5.1.1" evidence="2"/>
<dbReference type="PIRSF" id="PIRSF001220">
    <property type="entry name" value="L-ASNase_gatD"/>
    <property type="match status" value="1"/>
</dbReference>
<dbReference type="InterPro" id="IPR027473">
    <property type="entry name" value="L-asparaginase_C"/>
</dbReference>
<evidence type="ECO:0000313" key="2">
    <source>
        <dbReference type="EMBL" id="STQ79707.1"/>
    </source>
</evidence>
<dbReference type="AlphaFoldDB" id="A0A377PH73"/>